<dbReference type="KEGG" id="taa:NMY3_02941"/>
<accession>A0A654M3V6</accession>
<dbReference type="Proteomes" id="UP000058925">
    <property type="component" value="Chromosome"/>
</dbReference>
<evidence type="ECO:0000259" key="1">
    <source>
        <dbReference type="Pfam" id="PF02272"/>
    </source>
</evidence>
<dbReference type="InterPro" id="IPR038763">
    <property type="entry name" value="DHH_sf"/>
</dbReference>
<dbReference type="Pfam" id="PF02272">
    <property type="entry name" value="DHHA1"/>
    <property type="match status" value="1"/>
</dbReference>
<protein>
    <submittedName>
        <fullName evidence="2">DHHA1 domain protein</fullName>
    </submittedName>
</protein>
<name>A0A654M3V6_9ARCH</name>
<dbReference type="InterPro" id="IPR052968">
    <property type="entry name" value="Nucleotide_metab_enz"/>
</dbReference>
<dbReference type="InterPro" id="IPR003156">
    <property type="entry name" value="DHHA1_dom"/>
</dbReference>
<dbReference type="SUPFAM" id="SSF64182">
    <property type="entry name" value="DHH phosphoesterases"/>
    <property type="match status" value="1"/>
</dbReference>
<dbReference type="GO" id="GO:0003676">
    <property type="term" value="F:nucleic acid binding"/>
    <property type="evidence" value="ECO:0007669"/>
    <property type="project" value="InterPro"/>
</dbReference>
<evidence type="ECO:0000313" key="2">
    <source>
        <dbReference type="EMBL" id="ALI37129.1"/>
    </source>
</evidence>
<dbReference type="PANTHER" id="PTHR42146">
    <property type="entry name" value="3',5'-CYCLIC-NUCLEOTIDE PHOSPHODIESTERASE"/>
    <property type="match status" value="1"/>
</dbReference>
<reference evidence="3" key="1">
    <citation type="submission" date="2015-10" db="EMBL/GenBank/DDBJ databases">
        <title>Niche specialization of a soil ammonia-oxidizing archaeon, Candidatus Nitrosocosmicus oleophilus.</title>
        <authorList>
            <person name="Jung M.-Y."/>
            <person name="Rhee S.-K."/>
        </authorList>
    </citation>
    <scope>NUCLEOTIDE SEQUENCE [LARGE SCALE GENOMIC DNA]</scope>
    <source>
        <strain evidence="3">MY3</strain>
    </source>
</reference>
<gene>
    <name evidence="2" type="ORF">NMY3_02941</name>
</gene>
<organism evidence="2 3">
    <name type="scientific">Candidatus Nitrosocosmicus oleophilus</name>
    <dbReference type="NCBI Taxonomy" id="1353260"/>
    <lineage>
        <taxon>Archaea</taxon>
        <taxon>Nitrososphaerota</taxon>
        <taxon>Nitrososphaeria</taxon>
        <taxon>Nitrososphaerales</taxon>
        <taxon>Nitrososphaeraceae</taxon>
        <taxon>Candidatus Nitrosocosmicus</taxon>
    </lineage>
</organism>
<dbReference type="Gene3D" id="3.10.310.30">
    <property type="match status" value="1"/>
</dbReference>
<feature type="domain" description="DHHA1" evidence="1">
    <location>
        <begin position="261"/>
        <end position="318"/>
    </location>
</feature>
<dbReference type="PANTHER" id="PTHR42146:SF1">
    <property type="entry name" value="OLIGORIBONUCLEASE NRNB"/>
    <property type="match status" value="1"/>
</dbReference>
<evidence type="ECO:0000313" key="3">
    <source>
        <dbReference type="Proteomes" id="UP000058925"/>
    </source>
</evidence>
<proteinExistence type="predicted"/>
<sequence length="330" mass="37140">MNSTLTGNRLNSIIVTHESDVDGIFSASIALMRYPQSKLVFSSYGRENFLRISDLIYREVVSTHGNGLVIFTDLGLNDDSISSISDTFSFLISNSWSVLWIDHHPWSESALNLFDKNKALQLVLDKGGNKCASELIYEHLLYGNSRASQLASIAHTSDYLLKDQEIPPLPELIVYYRTLPNFYPKLTLLSKRVSDGVLWDTDMQADYNVYVTLRNDAKSNSLKMVRIQELSGGLKMAVVPVSPFIQTSLFSEEIFQKTIADVAFFFNKEAKVSIRRNNPLIECNKIANELIEGGGHEYAAGAKMKSDPGQIDEVLKELVMATELWLKKRK</sequence>
<keyword evidence="3" id="KW-1185">Reference proteome</keyword>
<dbReference type="AlphaFoldDB" id="A0A654M3V6"/>
<dbReference type="EMBL" id="CP012850">
    <property type="protein sequence ID" value="ALI37129.1"/>
    <property type="molecule type" value="Genomic_DNA"/>
</dbReference>